<dbReference type="EMBL" id="DS113534">
    <property type="protein sequence ID" value="EAY02490.1"/>
    <property type="molecule type" value="Genomic_DNA"/>
</dbReference>
<name>A2EXV7_TRIV3</name>
<dbReference type="AlphaFoldDB" id="A2EXV7"/>
<dbReference type="InParanoid" id="A2EXV7"/>
<proteinExistence type="predicted"/>
<dbReference type="RefSeq" id="XP_001314729.1">
    <property type="nucleotide sequence ID" value="XM_001314695.1"/>
</dbReference>
<feature type="compositionally biased region" description="Basic and acidic residues" evidence="1">
    <location>
        <begin position="1"/>
        <end position="18"/>
    </location>
</feature>
<gene>
    <name evidence="2" type="ORF">TVAG_020430</name>
</gene>
<keyword evidence="3" id="KW-1185">Reference proteome</keyword>
<organism evidence="2 3">
    <name type="scientific">Trichomonas vaginalis (strain ATCC PRA-98 / G3)</name>
    <dbReference type="NCBI Taxonomy" id="412133"/>
    <lineage>
        <taxon>Eukaryota</taxon>
        <taxon>Metamonada</taxon>
        <taxon>Parabasalia</taxon>
        <taxon>Trichomonadida</taxon>
        <taxon>Trichomonadidae</taxon>
        <taxon>Trichomonas</taxon>
    </lineage>
</organism>
<dbReference type="VEuPathDB" id="TrichDB:TVAGG3_0317860"/>
<feature type="compositionally biased region" description="Low complexity" evidence="1">
    <location>
        <begin position="24"/>
        <end position="33"/>
    </location>
</feature>
<feature type="compositionally biased region" description="Basic and acidic residues" evidence="1">
    <location>
        <begin position="39"/>
        <end position="52"/>
    </location>
</feature>
<dbReference type="KEGG" id="tva:4760330"/>
<feature type="region of interest" description="Disordered" evidence="1">
    <location>
        <begin position="1"/>
        <end position="52"/>
    </location>
</feature>
<reference evidence="2" key="1">
    <citation type="submission" date="2006-10" db="EMBL/GenBank/DDBJ databases">
        <authorList>
            <person name="Amadeo P."/>
            <person name="Zhao Q."/>
            <person name="Wortman J."/>
            <person name="Fraser-Liggett C."/>
            <person name="Carlton J."/>
        </authorList>
    </citation>
    <scope>NUCLEOTIDE SEQUENCE</scope>
    <source>
        <strain evidence="2">G3</strain>
    </source>
</reference>
<reference evidence="2" key="2">
    <citation type="journal article" date="2007" name="Science">
        <title>Draft genome sequence of the sexually transmitted pathogen Trichomonas vaginalis.</title>
        <authorList>
            <person name="Carlton J.M."/>
            <person name="Hirt R.P."/>
            <person name="Silva J.C."/>
            <person name="Delcher A.L."/>
            <person name="Schatz M."/>
            <person name="Zhao Q."/>
            <person name="Wortman J.R."/>
            <person name="Bidwell S.L."/>
            <person name="Alsmark U.C.M."/>
            <person name="Besteiro S."/>
            <person name="Sicheritz-Ponten T."/>
            <person name="Noel C.J."/>
            <person name="Dacks J.B."/>
            <person name="Foster P.G."/>
            <person name="Simillion C."/>
            <person name="Van de Peer Y."/>
            <person name="Miranda-Saavedra D."/>
            <person name="Barton G.J."/>
            <person name="Westrop G.D."/>
            <person name="Mueller S."/>
            <person name="Dessi D."/>
            <person name="Fiori P.L."/>
            <person name="Ren Q."/>
            <person name="Paulsen I."/>
            <person name="Zhang H."/>
            <person name="Bastida-Corcuera F.D."/>
            <person name="Simoes-Barbosa A."/>
            <person name="Brown M.T."/>
            <person name="Hayes R.D."/>
            <person name="Mukherjee M."/>
            <person name="Okumura C.Y."/>
            <person name="Schneider R."/>
            <person name="Smith A.J."/>
            <person name="Vanacova S."/>
            <person name="Villalvazo M."/>
            <person name="Haas B.J."/>
            <person name="Pertea M."/>
            <person name="Feldblyum T.V."/>
            <person name="Utterback T.R."/>
            <person name="Shu C.L."/>
            <person name="Osoegawa K."/>
            <person name="de Jong P.J."/>
            <person name="Hrdy I."/>
            <person name="Horvathova L."/>
            <person name="Zubacova Z."/>
            <person name="Dolezal P."/>
            <person name="Malik S.B."/>
            <person name="Logsdon J.M. Jr."/>
            <person name="Henze K."/>
            <person name="Gupta A."/>
            <person name="Wang C.C."/>
            <person name="Dunne R.L."/>
            <person name="Upcroft J.A."/>
            <person name="Upcroft P."/>
            <person name="White O."/>
            <person name="Salzberg S.L."/>
            <person name="Tang P."/>
            <person name="Chiu C.-H."/>
            <person name="Lee Y.-S."/>
            <person name="Embley T.M."/>
            <person name="Coombs G.H."/>
            <person name="Mottram J.C."/>
            <person name="Tachezy J."/>
            <person name="Fraser-Liggett C.M."/>
            <person name="Johnson P.J."/>
        </authorList>
    </citation>
    <scope>NUCLEOTIDE SEQUENCE [LARGE SCALE GENOMIC DNA]</scope>
    <source>
        <strain evidence="2">G3</strain>
    </source>
</reference>
<evidence type="ECO:0000313" key="2">
    <source>
        <dbReference type="EMBL" id="EAY02490.1"/>
    </source>
</evidence>
<dbReference type="OrthoDB" id="529273at2759"/>
<protein>
    <submittedName>
        <fullName evidence="2">Uncharacterized protein</fullName>
    </submittedName>
</protein>
<dbReference type="Proteomes" id="UP000001542">
    <property type="component" value="Unassembled WGS sequence"/>
</dbReference>
<dbReference type="VEuPathDB" id="TrichDB:TVAG_020430"/>
<evidence type="ECO:0000313" key="3">
    <source>
        <dbReference type="Proteomes" id="UP000001542"/>
    </source>
</evidence>
<sequence>MIEKHGLDKSPERSKSQERLNVTPPEAEGEQPAEQPPKPAKEEKQKANPEKEVQDPFTQSWVAYYKTSWFVLIAFLVFILSNRKFQTANTSLIDTTREAVDCNNIRLLSISTNDNKIFVNLEIEEFIEYPRIIAPSLIHINIETPISTATYTNKQFWDLNESYPNISFCILQTVSGIAKASVYCQKHLLGESEVNIPTVKVFPMGWSRIVSNSQFPAVLSDFCVDENEDIIFLSPPAMELRPIQVGASDFISIQTNHTSLPAFLSENKNYELVDEPVVFAASSTSEKWMLLFDYLLPVWYNAFTGIEDQPVKIRTLRFNNETKETFARIAGDKLLINKPQCYRLGRFLNNQGSHAYNQPYFDIDDMDGMIAKYEQVMRYPGGVFRSFRDRYSHSEFKKKRIILDKHFMNQFNSTISELYPDAEIIPLVLDQPMYKIADEIHSANIFMASHLTTVCLGIFLSERATLIEARPMDAECYTFGGDIVKHTGVNYIPIGIKELCACNNLKEYFSLPYLYQQLTKQMIKDAIDNGFEYADRFQ</sequence>
<evidence type="ECO:0000256" key="1">
    <source>
        <dbReference type="SAM" id="MobiDB-lite"/>
    </source>
</evidence>
<accession>A2EXV7</accession>